<evidence type="ECO:0008006" key="5">
    <source>
        <dbReference type="Google" id="ProtNLM"/>
    </source>
</evidence>
<keyword evidence="1" id="KW-0472">Membrane</keyword>
<evidence type="ECO:0000256" key="2">
    <source>
        <dbReference type="SAM" id="SignalP"/>
    </source>
</evidence>
<dbReference type="Gene3D" id="2.115.10.20">
    <property type="entry name" value="Glycosyl hydrolase domain, family 43"/>
    <property type="match status" value="1"/>
</dbReference>
<organism evidence="3 4">
    <name type="scientific">Candidatus Borkfalkia ceftriaxoniphila</name>
    <dbReference type="NCBI Taxonomy" id="2508949"/>
    <lineage>
        <taxon>Bacteria</taxon>
        <taxon>Bacillati</taxon>
        <taxon>Bacillota</taxon>
        <taxon>Clostridia</taxon>
        <taxon>Christensenellales</taxon>
        <taxon>Christensenellaceae</taxon>
        <taxon>Candidatus Borkfalkia</taxon>
    </lineage>
</organism>
<dbReference type="AlphaFoldDB" id="A0A4Q2KDN9"/>
<keyword evidence="1" id="KW-1133">Transmembrane helix</keyword>
<feature type="signal peptide" evidence="2">
    <location>
        <begin position="1"/>
        <end position="26"/>
    </location>
</feature>
<feature type="transmembrane region" description="Helical" evidence="1">
    <location>
        <begin position="72"/>
        <end position="94"/>
    </location>
</feature>
<evidence type="ECO:0000256" key="1">
    <source>
        <dbReference type="SAM" id="Phobius"/>
    </source>
</evidence>
<dbReference type="OrthoDB" id="9801455at2"/>
<feature type="transmembrane region" description="Helical" evidence="1">
    <location>
        <begin position="114"/>
        <end position="136"/>
    </location>
</feature>
<dbReference type="EMBL" id="SDOZ01000002">
    <property type="protein sequence ID" value="RXZ61493.1"/>
    <property type="molecule type" value="Genomic_DNA"/>
</dbReference>
<dbReference type="SUPFAM" id="SSF75005">
    <property type="entry name" value="Arabinanase/levansucrase/invertase"/>
    <property type="match status" value="1"/>
</dbReference>
<comment type="caution">
    <text evidence="3">The sequence shown here is derived from an EMBL/GenBank/DDBJ whole genome shotgun (WGS) entry which is preliminary data.</text>
</comment>
<reference evidence="3 4" key="1">
    <citation type="journal article" date="2019" name="Gut">
        <title>Antibiotics-induced monodominance of a novel gut bacterial order.</title>
        <authorList>
            <person name="Hildebrand F."/>
            <person name="Moitinho-Silva L."/>
            <person name="Blasche S."/>
            <person name="Jahn M.T."/>
            <person name="Gossmann T.I."/>
            <person name="Heuerta-Cepas J."/>
            <person name="Hercog R."/>
            <person name="Luetge M."/>
            <person name="Bahram M."/>
            <person name="Pryszlak A."/>
            <person name="Alves R.J."/>
            <person name="Waszak S.M."/>
            <person name="Zhu A."/>
            <person name="Ye L."/>
            <person name="Costea P.I."/>
            <person name="Aalvink S."/>
            <person name="Belzer C."/>
            <person name="Forslund S.K."/>
            <person name="Sunagawa S."/>
            <person name="Hentschel U."/>
            <person name="Merten C."/>
            <person name="Patil K.R."/>
            <person name="Benes V."/>
            <person name="Bork P."/>
        </authorList>
    </citation>
    <scope>NUCLEOTIDE SEQUENCE [LARGE SCALE GENOMIC DNA]</scope>
    <source>
        <strain evidence="3 4">HDS1380</strain>
    </source>
</reference>
<keyword evidence="1" id="KW-0812">Transmembrane</keyword>
<keyword evidence="4" id="KW-1185">Reference proteome</keyword>
<feature type="chain" id="PRO_5020872691" description="Glycosyl hydrolase family 32 N-terminal domain-containing protein" evidence="2">
    <location>
        <begin position="27"/>
        <end position="708"/>
    </location>
</feature>
<dbReference type="Proteomes" id="UP000291269">
    <property type="component" value="Unassembled WGS sequence"/>
</dbReference>
<name>A0A4Q2KDN9_9FIRM</name>
<dbReference type="RefSeq" id="WP_129224240.1">
    <property type="nucleotide sequence ID" value="NZ_SDOZ01000002.1"/>
</dbReference>
<proteinExistence type="predicted"/>
<evidence type="ECO:0000313" key="4">
    <source>
        <dbReference type="Proteomes" id="UP000291269"/>
    </source>
</evidence>
<dbReference type="InterPro" id="IPR023296">
    <property type="entry name" value="Glyco_hydro_beta-prop_sf"/>
</dbReference>
<evidence type="ECO:0000313" key="3">
    <source>
        <dbReference type="EMBL" id="RXZ61493.1"/>
    </source>
</evidence>
<keyword evidence="2" id="KW-0732">Signal</keyword>
<gene>
    <name evidence="3" type="ORF">ESZ91_03625</name>
</gene>
<protein>
    <recommendedName>
        <fullName evidence="5">Glycosyl hydrolase family 32 N-terminal domain-containing protein</fullName>
    </recommendedName>
</protein>
<sequence>MKRKLLSLALLVMLAFCLAAPVGAFADGQTAVPRAAIEGQTDWPEFEPVEGENSTEIEVKPADKRTATGWGIAYIVLIPVGAVVCGGLAVLFFVKKKKDKTEEKKNGVRLCSQILTLVFAFTVLAGTGIFGVSGLLEERHNPLYYYAGATASKSAAPDAVKGFTEGLTNRKVLSTFDFGLESKYDRVYSNFPHFWNTSSPKHNYSTVSLSSKNSYKYEYAYEEDDGDGANVWYVLSADDKSDVGDNYYADAEYRLTMNSSDGETNYVDTSIYDKMRLVFKAENAGKPVNLTVIADTRRKEAKDEDDLAPVRYELGTYEGKSGEKVEITLNMGSIAPEDRPYLSRIIFRTNNEDIAANSEKSCQKNSLYYLELYSTAKTENQAELAGVGANEGVTLGMQSEYLGSYGYSLYGAYSASGFYDTSDGKWKIWYGAGIPENIASDNVYYMETTDLNKGWSQPTRLILNDPTGKLTAANKAPGYGGDPSVVKVDGTYYMFFSGLENTPSPPNKIYLATSKDGVNFTVYGAVVDVVKMGLGYGAGSPSVVYKDGIWYLYYYTQSPSTAYPDEATGFVLKTGTTPYEFGKAVATQNTYGAADVKWMPSLGLWVCTDYTEGAEQGGYEFDSVRIGFSKDGLNFSFTNEPLSRPIQDYTAKTCHNPGFIGNEYGYGFETMFLTYGVNDFSLRGMDAGLQMDCRMLGYSRVTFSKKEA</sequence>
<accession>A0A4Q2KDN9</accession>